<accession>A0A0A9CG05</accession>
<reference evidence="1" key="1">
    <citation type="submission" date="2014-09" db="EMBL/GenBank/DDBJ databases">
        <authorList>
            <person name="Magalhaes I.L.F."/>
            <person name="Oliveira U."/>
            <person name="Santos F.R."/>
            <person name="Vidigal T.H.D.A."/>
            <person name="Brescovit A.D."/>
            <person name="Santos A.J."/>
        </authorList>
    </citation>
    <scope>NUCLEOTIDE SEQUENCE</scope>
    <source>
        <tissue evidence="1">Shoot tissue taken approximately 20 cm above the soil surface</tissue>
    </source>
</reference>
<dbReference type="AlphaFoldDB" id="A0A0A9CG05"/>
<protein>
    <submittedName>
        <fullName evidence="1">Uncharacterized protein</fullName>
    </submittedName>
</protein>
<proteinExistence type="predicted"/>
<sequence>MDTKACFSWSRGDIDYCITELNRYQIKKSSN</sequence>
<name>A0A0A9CG05_ARUDO</name>
<dbReference type="EMBL" id="GBRH01225575">
    <property type="protein sequence ID" value="JAD72320.1"/>
    <property type="molecule type" value="Transcribed_RNA"/>
</dbReference>
<organism evidence="1">
    <name type="scientific">Arundo donax</name>
    <name type="common">Giant reed</name>
    <name type="synonym">Donax arundinaceus</name>
    <dbReference type="NCBI Taxonomy" id="35708"/>
    <lineage>
        <taxon>Eukaryota</taxon>
        <taxon>Viridiplantae</taxon>
        <taxon>Streptophyta</taxon>
        <taxon>Embryophyta</taxon>
        <taxon>Tracheophyta</taxon>
        <taxon>Spermatophyta</taxon>
        <taxon>Magnoliopsida</taxon>
        <taxon>Liliopsida</taxon>
        <taxon>Poales</taxon>
        <taxon>Poaceae</taxon>
        <taxon>PACMAD clade</taxon>
        <taxon>Arundinoideae</taxon>
        <taxon>Arundineae</taxon>
        <taxon>Arundo</taxon>
    </lineage>
</organism>
<reference evidence="1" key="2">
    <citation type="journal article" date="2015" name="Data Brief">
        <title>Shoot transcriptome of the giant reed, Arundo donax.</title>
        <authorList>
            <person name="Barrero R.A."/>
            <person name="Guerrero F.D."/>
            <person name="Moolhuijzen P."/>
            <person name="Goolsby J.A."/>
            <person name="Tidwell J."/>
            <person name="Bellgard S.E."/>
            <person name="Bellgard M.I."/>
        </authorList>
    </citation>
    <scope>NUCLEOTIDE SEQUENCE</scope>
    <source>
        <tissue evidence="1">Shoot tissue taken approximately 20 cm above the soil surface</tissue>
    </source>
</reference>
<evidence type="ECO:0000313" key="1">
    <source>
        <dbReference type="EMBL" id="JAD72320.1"/>
    </source>
</evidence>